<dbReference type="AlphaFoldDB" id="A0A844ZL09"/>
<dbReference type="OrthoDB" id="7218943at2"/>
<accession>A0A844ZL09</accession>
<sequence length="252" mass="27445">MTMTFRRALACLAGAAIALTAAPAAANSFLGDPLARFEEPICPGIIGLQEDFATAMVARIRENAERIGLATANMESCDANLIIAFFDDGRSYFQRLADERGYLFLPLSVSERRELIEEAGPARAWITTETRTRDGMVVGRRENMDDLPTARVMAAHSRIYVPIRREITSSMVVIDRAAVSGLSVNQLADYATLRGIAQTYPESDEGAASILTLFDSGADAPAGLTEFDSAYLERLYSSIPNLPASSRLRNLE</sequence>
<evidence type="ECO:0000313" key="3">
    <source>
        <dbReference type="Proteomes" id="UP000435243"/>
    </source>
</evidence>
<comment type="caution">
    <text evidence="2">The sequence shown here is derived from an EMBL/GenBank/DDBJ whole genome shotgun (WGS) entry which is preliminary data.</text>
</comment>
<dbReference type="EMBL" id="WTYY01000003">
    <property type="protein sequence ID" value="MXO88253.1"/>
    <property type="molecule type" value="Genomic_DNA"/>
</dbReference>
<name>A0A844ZL09_9SPHN</name>
<proteinExistence type="predicted"/>
<feature type="signal peptide" evidence="1">
    <location>
        <begin position="1"/>
        <end position="26"/>
    </location>
</feature>
<dbReference type="RefSeq" id="WP_160590408.1">
    <property type="nucleotide sequence ID" value="NZ_BAAAFP010000001.1"/>
</dbReference>
<keyword evidence="1" id="KW-0732">Signal</keyword>
<organism evidence="2 3">
    <name type="scientific">Alteraurantiacibacter aestuarii</name>
    <dbReference type="NCBI Taxonomy" id="650004"/>
    <lineage>
        <taxon>Bacteria</taxon>
        <taxon>Pseudomonadati</taxon>
        <taxon>Pseudomonadota</taxon>
        <taxon>Alphaproteobacteria</taxon>
        <taxon>Sphingomonadales</taxon>
        <taxon>Erythrobacteraceae</taxon>
        <taxon>Alteraurantiacibacter</taxon>
    </lineage>
</organism>
<protein>
    <submittedName>
        <fullName evidence="2">Uncharacterized protein</fullName>
    </submittedName>
</protein>
<gene>
    <name evidence="2" type="ORF">GRI32_05830</name>
</gene>
<evidence type="ECO:0000313" key="2">
    <source>
        <dbReference type="EMBL" id="MXO88253.1"/>
    </source>
</evidence>
<keyword evidence="3" id="KW-1185">Reference proteome</keyword>
<feature type="chain" id="PRO_5032484039" evidence="1">
    <location>
        <begin position="27"/>
        <end position="252"/>
    </location>
</feature>
<reference evidence="2 3" key="1">
    <citation type="submission" date="2019-12" db="EMBL/GenBank/DDBJ databases">
        <title>Genomic-based taxomic classification of the family Erythrobacteraceae.</title>
        <authorList>
            <person name="Xu L."/>
        </authorList>
    </citation>
    <scope>NUCLEOTIDE SEQUENCE [LARGE SCALE GENOMIC DNA]</scope>
    <source>
        <strain evidence="2 3">JCM 16339</strain>
    </source>
</reference>
<evidence type="ECO:0000256" key="1">
    <source>
        <dbReference type="SAM" id="SignalP"/>
    </source>
</evidence>
<dbReference type="Proteomes" id="UP000435243">
    <property type="component" value="Unassembled WGS sequence"/>
</dbReference>